<name>A0A915EPM5_9BILA</name>
<organism evidence="2 3">
    <name type="scientific">Ditylenchus dipsaci</name>
    <dbReference type="NCBI Taxonomy" id="166011"/>
    <lineage>
        <taxon>Eukaryota</taxon>
        <taxon>Metazoa</taxon>
        <taxon>Ecdysozoa</taxon>
        <taxon>Nematoda</taxon>
        <taxon>Chromadorea</taxon>
        <taxon>Rhabditida</taxon>
        <taxon>Tylenchina</taxon>
        <taxon>Tylenchomorpha</taxon>
        <taxon>Sphaerularioidea</taxon>
        <taxon>Anguinidae</taxon>
        <taxon>Anguininae</taxon>
        <taxon>Ditylenchus</taxon>
    </lineage>
</organism>
<feature type="region of interest" description="Disordered" evidence="1">
    <location>
        <begin position="24"/>
        <end position="93"/>
    </location>
</feature>
<accession>A0A915EPM5</accession>
<protein>
    <submittedName>
        <fullName evidence="3">Uncharacterized protein</fullName>
    </submittedName>
</protein>
<feature type="compositionally biased region" description="Basic and acidic residues" evidence="1">
    <location>
        <begin position="43"/>
        <end position="64"/>
    </location>
</feature>
<sequence>MTPEQKKLEKVRVAKYIAKQKLCGFGDPSTDDDEKFGQQLAVKTDKTQQSEKQPKKRLNKEERASRRKKKRDRGMQLWMRVKPNGSNSNNNSSDLLLCIVNVA</sequence>
<proteinExistence type="predicted"/>
<evidence type="ECO:0000313" key="3">
    <source>
        <dbReference type="WBParaSite" id="jg847"/>
    </source>
</evidence>
<dbReference type="WBParaSite" id="jg847">
    <property type="protein sequence ID" value="jg847"/>
    <property type="gene ID" value="jg847"/>
</dbReference>
<keyword evidence="2" id="KW-1185">Reference proteome</keyword>
<dbReference type="Proteomes" id="UP000887574">
    <property type="component" value="Unplaced"/>
</dbReference>
<reference evidence="3" key="1">
    <citation type="submission" date="2022-11" db="UniProtKB">
        <authorList>
            <consortium name="WormBaseParasite"/>
        </authorList>
    </citation>
    <scope>IDENTIFICATION</scope>
</reference>
<evidence type="ECO:0000313" key="2">
    <source>
        <dbReference type="Proteomes" id="UP000887574"/>
    </source>
</evidence>
<evidence type="ECO:0000256" key="1">
    <source>
        <dbReference type="SAM" id="MobiDB-lite"/>
    </source>
</evidence>
<dbReference type="AlphaFoldDB" id="A0A915EPM5"/>